<feature type="domain" description="DUF3298" evidence="1">
    <location>
        <begin position="157"/>
        <end position="231"/>
    </location>
</feature>
<dbReference type="Pfam" id="PF13739">
    <property type="entry name" value="PdaC"/>
    <property type="match status" value="1"/>
</dbReference>
<dbReference type="InterPro" id="IPR021729">
    <property type="entry name" value="DUF3298"/>
</dbReference>
<evidence type="ECO:0000313" key="3">
    <source>
        <dbReference type="EMBL" id="CAA9579037.1"/>
    </source>
</evidence>
<organism evidence="3">
    <name type="scientific">uncultured Truepera sp</name>
    <dbReference type="NCBI Taxonomy" id="543023"/>
    <lineage>
        <taxon>Bacteria</taxon>
        <taxon>Thermotogati</taxon>
        <taxon>Deinococcota</taxon>
        <taxon>Deinococci</taxon>
        <taxon>Trueperales</taxon>
        <taxon>Trueperaceae</taxon>
        <taxon>Truepera</taxon>
        <taxon>environmental samples</taxon>
    </lineage>
</organism>
<name>A0A6J4VHV8_9DEIN</name>
<reference evidence="3" key="1">
    <citation type="submission" date="2020-02" db="EMBL/GenBank/DDBJ databases">
        <authorList>
            <person name="Meier V. D."/>
        </authorList>
    </citation>
    <scope>NUCLEOTIDE SEQUENCE</scope>
    <source>
        <strain evidence="3">AVDCRST_MAG86</strain>
    </source>
</reference>
<dbReference type="Pfam" id="PF11738">
    <property type="entry name" value="DUF3298"/>
    <property type="match status" value="1"/>
</dbReference>
<gene>
    <name evidence="3" type="ORF">AVDCRST_MAG86-2561</name>
</gene>
<evidence type="ECO:0000259" key="2">
    <source>
        <dbReference type="Pfam" id="PF13739"/>
    </source>
</evidence>
<dbReference type="Gene3D" id="3.90.640.20">
    <property type="entry name" value="Heat-shock cognate protein, ATPase"/>
    <property type="match status" value="1"/>
</dbReference>
<protein>
    <submittedName>
        <fullName evidence="3">Bll3052 protein</fullName>
    </submittedName>
</protein>
<dbReference type="EMBL" id="CADCWP010000225">
    <property type="protein sequence ID" value="CAA9579037.1"/>
    <property type="molecule type" value="Genomic_DNA"/>
</dbReference>
<sequence>MRLRGAGLDLRGHLPEAFGRKTQAFSGTLADGQPFSLAIVASYLTRSVIQGPFLEVSSETPFFLTAPWRRINTRLEGFVRAPAAYFTQDAQELAARGELDDPYTYEGSVTPTRLTRSVLSLLETRYVYTGGAHPNTDYRSLTFRRVGERTVRVTLRNLFRDGTPYRRVLLSEVNCKLRARRAAWIVDGSVTLKERDLNVFTLTSRGLEFVFAPYAVGPYAQGVFFVTVSYDALKNLLKPAFLP</sequence>
<feature type="domain" description="Deacetylase PdaC" evidence="2">
    <location>
        <begin position="69"/>
        <end position="136"/>
    </location>
</feature>
<proteinExistence type="predicted"/>
<dbReference type="InterPro" id="IPR037126">
    <property type="entry name" value="PdaC/RsiV-like_sf"/>
</dbReference>
<dbReference type="InterPro" id="IPR025303">
    <property type="entry name" value="PdaC"/>
</dbReference>
<dbReference type="AlphaFoldDB" id="A0A6J4VHV8"/>
<evidence type="ECO:0000259" key="1">
    <source>
        <dbReference type="Pfam" id="PF11738"/>
    </source>
</evidence>
<dbReference type="Gene3D" id="3.30.565.40">
    <property type="entry name" value="Fervidobacterium nodosum Rt17-B1 like"/>
    <property type="match status" value="1"/>
</dbReference>
<accession>A0A6J4VHV8</accession>